<keyword evidence="5" id="KW-0175">Coiled coil</keyword>
<evidence type="ECO:0000256" key="1">
    <source>
        <dbReference type="ARBA" id="ARBA00004196"/>
    </source>
</evidence>
<evidence type="ECO:0000259" key="7">
    <source>
        <dbReference type="PROSITE" id="PS51352"/>
    </source>
</evidence>
<gene>
    <name evidence="8" type="ORF">FUAX_16900</name>
</gene>
<dbReference type="InterPro" id="IPR013766">
    <property type="entry name" value="Thioredoxin_domain"/>
</dbReference>
<dbReference type="KEGG" id="fax:FUAX_16900"/>
<evidence type="ECO:0000313" key="8">
    <source>
        <dbReference type="EMBL" id="BDD09258.1"/>
    </source>
</evidence>
<dbReference type="Pfam" id="PF17127">
    <property type="entry name" value="DUF5106"/>
    <property type="match status" value="1"/>
</dbReference>
<dbReference type="AlphaFoldDB" id="A0AAU9CMM0"/>
<protein>
    <recommendedName>
        <fullName evidence="7">Thioredoxin domain-containing protein</fullName>
    </recommendedName>
</protein>
<keyword evidence="6" id="KW-0732">Signal</keyword>
<keyword evidence="2" id="KW-0201">Cytochrome c-type biogenesis</keyword>
<dbReference type="GO" id="GO:0017004">
    <property type="term" value="P:cytochrome complex assembly"/>
    <property type="evidence" value="ECO:0007669"/>
    <property type="project" value="UniProtKB-KW"/>
</dbReference>
<dbReference type="Pfam" id="PF08534">
    <property type="entry name" value="Redoxin"/>
    <property type="match status" value="1"/>
</dbReference>
<evidence type="ECO:0000256" key="5">
    <source>
        <dbReference type="SAM" id="Coils"/>
    </source>
</evidence>
<comment type="subcellular location">
    <subcellularLocation>
        <location evidence="1">Cell envelope</location>
    </subcellularLocation>
</comment>
<dbReference type="PROSITE" id="PS51352">
    <property type="entry name" value="THIOREDOXIN_2"/>
    <property type="match status" value="1"/>
</dbReference>
<keyword evidence="4" id="KW-0676">Redox-active center</keyword>
<dbReference type="InterPro" id="IPR050553">
    <property type="entry name" value="Thioredoxin_ResA/DsbE_sf"/>
</dbReference>
<evidence type="ECO:0000256" key="4">
    <source>
        <dbReference type="ARBA" id="ARBA00023284"/>
    </source>
</evidence>
<name>A0AAU9CMM0_9BACT</name>
<proteinExistence type="predicted"/>
<feature type="domain" description="Thioredoxin" evidence="7">
    <location>
        <begin position="328"/>
        <end position="471"/>
    </location>
</feature>
<feature type="signal peptide" evidence="6">
    <location>
        <begin position="1"/>
        <end position="18"/>
    </location>
</feature>
<feature type="coiled-coil region" evidence="5">
    <location>
        <begin position="131"/>
        <end position="175"/>
    </location>
</feature>
<evidence type="ECO:0000256" key="6">
    <source>
        <dbReference type="SAM" id="SignalP"/>
    </source>
</evidence>
<dbReference type="Proteomes" id="UP001348817">
    <property type="component" value="Chromosome"/>
</dbReference>
<reference evidence="8 9" key="1">
    <citation type="submission" date="2021-12" db="EMBL/GenBank/DDBJ databases">
        <title>Genome sequencing of bacteria with rrn-lacking chromosome and rrn-plasmid.</title>
        <authorList>
            <person name="Anda M."/>
            <person name="Iwasaki W."/>
        </authorList>
    </citation>
    <scope>NUCLEOTIDE SEQUENCE [LARGE SCALE GENOMIC DNA]</scope>
    <source>
        <strain evidence="8 9">DSM 100852</strain>
    </source>
</reference>
<dbReference type="SUPFAM" id="SSF52833">
    <property type="entry name" value="Thioredoxin-like"/>
    <property type="match status" value="1"/>
</dbReference>
<keyword evidence="9" id="KW-1185">Reference proteome</keyword>
<feature type="chain" id="PRO_5043975639" description="Thioredoxin domain-containing protein" evidence="6">
    <location>
        <begin position="19"/>
        <end position="473"/>
    </location>
</feature>
<dbReference type="PANTHER" id="PTHR42852">
    <property type="entry name" value="THIOL:DISULFIDE INTERCHANGE PROTEIN DSBE"/>
    <property type="match status" value="1"/>
</dbReference>
<dbReference type="CDD" id="cd02966">
    <property type="entry name" value="TlpA_like_family"/>
    <property type="match status" value="1"/>
</dbReference>
<dbReference type="InterPro" id="IPR036249">
    <property type="entry name" value="Thioredoxin-like_sf"/>
</dbReference>
<dbReference type="InterPro" id="IPR033395">
    <property type="entry name" value="DUF5106"/>
</dbReference>
<keyword evidence="3" id="KW-1015">Disulfide bond</keyword>
<dbReference type="Gene3D" id="3.40.30.10">
    <property type="entry name" value="Glutaredoxin"/>
    <property type="match status" value="1"/>
</dbReference>
<accession>A0AAU9CMM0</accession>
<sequence length="473" mass="54608">MRTFFFLLLMTFSLFAEAQPNERKGYDIRLKVEGLQADEVYIGYHYASKSYILDTAKVGDLNIARFKSDTTVLQPGVYFFHHKAPDLYLEFVVGDEGREFSFSTKNEDLLGSLKVEGSVENQLFKEYQGFIVEKNAEKKVLEEGLADVKEDKAASETLQGELSKLNDEVSEYQRNLLEKHPKAIVSELVRLVLPVEFPDDIKKADEIKRFRYYKKHYFDNLDLSSPSFLRNPMGMKKVESYLKKYTYQHPDSIYASAERILALSRASQANYRHFLFWALNDFLRSNIMGAESGFVKLADKHLLVDTPSWASEATVKKVRERAEDLRPNLIGAVAPELHLLDSTLNTPVFLEQIPQDYVVLYFYDPDCGHCKKESPKLLKAYNNGLKDLGVEVMAVTVVTDMKKWKNYIDELGMNWVNAADPYVQSNFRKHYDLKTTPIIYILDRDRKIIARKIGAEHVKGFIEHKIKEEKTNQ</sequence>
<evidence type="ECO:0000256" key="3">
    <source>
        <dbReference type="ARBA" id="ARBA00023157"/>
    </source>
</evidence>
<dbReference type="PANTHER" id="PTHR42852:SF6">
    <property type="entry name" value="THIOL:DISULFIDE INTERCHANGE PROTEIN DSBE"/>
    <property type="match status" value="1"/>
</dbReference>
<organism evidence="8 9">
    <name type="scientific">Fulvitalea axinellae</name>
    <dbReference type="NCBI Taxonomy" id="1182444"/>
    <lineage>
        <taxon>Bacteria</taxon>
        <taxon>Pseudomonadati</taxon>
        <taxon>Bacteroidota</taxon>
        <taxon>Cytophagia</taxon>
        <taxon>Cytophagales</taxon>
        <taxon>Persicobacteraceae</taxon>
        <taxon>Fulvitalea</taxon>
    </lineage>
</organism>
<dbReference type="EMBL" id="AP025314">
    <property type="protein sequence ID" value="BDD09258.1"/>
    <property type="molecule type" value="Genomic_DNA"/>
</dbReference>
<evidence type="ECO:0000313" key="9">
    <source>
        <dbReference type="Proteomes" id="UP001348817"/>
    </source>
</evidence>
<dbReference type="InterPro" id="IPR013740">
    <property type="entry name" value="Redoxin"/>
</dbReference>
<evidence type="ECO:0000256" key="2">
    <source>
        <dbReference type="ARBA" id="ARBA00022748"/>
    </source>
</evidence>
<dbReference type="GO" id="GO:0030313">
    <property type="term" value="C:cell envelope"/>
    <property type="evidence" value="ECO:0007669"/>
    <property type="project" value="UniProtKB-SubCell"/>
</dbReference>